<dbReference type="Gene3D" id="6.10.340.10">
    <property type="match status" value="1"/>
</dbReference>
<evidence type="ECO:0000313" key="9">
    <source>
        <dbReference type="Proteomes" id="UP000183639"/>
    </source>
</evidence>
<sequence>MGLFDNLKVAYKLMMIVAVAAIAMLGISFTGYRSLSNADNAMNSMYQHEMKGVQQLGTAVEYSRVMMVKTLQIVTLHDNADRLKTVSKQQKEAADNVEKALAEYKETVKGMPIEDISEIDAQWANYKKVMTHVIELSNQGKAADALAYYEKEGSPATRGLRDAFHGQQQRVNEQAEAREQASRDANSSALMLIMIVTLIALVVQVVGSLMTARNITTALDSMRAVCEKLRDGDFRGSATALDRGDEFGHLSGVLADMQHKLAAYMKGVYKAIQDISDSSGNLKEASLQSAQASVQSAEAVGEAAHIVIEQEEKLKASQELLDKVNASIQTMRAHAGEVSENSLTAAGEAAQGNKALADSVREIRDVESTVSSTAEMVSRLGSRSGEIGAIVDTISEIASQTNLLALNAAIEAARAGEQGRGFSVVAEEVRKLAEQSEEAAQKIAGLINAMQQDTAEAVDSMKQGCDAVVTGAKSVEELQAVFERIHELVQSGAAKTKEMDAAIRQVNADAQNISDSVAEINAKGREISEHMESVSAATEEQSASSEEIASASDTLSHMAAEQKQALRQFKF</sequence>
<dbReference type="InterPro" id="IPR004089">
    <property type="entry name" value="MCPsignal_dom"/>
</dbReference>
<evidence type="ECO:0000256" key="4">
    <source>
        <dbReference type="SAM" id="MobiDB-lite"/>
    </source>
</evidence>
<dbReference type="SMART" id="SM00283">
    <property type="entry name" value="MA"/>
    <property type="match status" value="1"/>
</dbReference>
<dbReference type="SUPFAM" id="SSF58104">
    <property type="entry name" value="Methyl-accepting chemotaxis protein (MCP) signaling domain"/>
    <property type="match status" value="1"/>
</dbReference>
<keyword evidence="1 3" id="KW-0807">Transducer</keyword>
<dbReference type="GO" id="GO:0006935">
    <property type="term" value="P:chemotaxis"/>
    <property type="evidence" value="ECO:0007669"/>
    <property type="project" value="InterPro"/>
</dbReference>
<evidence type="ECO:0000256" key="1">
    <source>
        <dbReference type="ARBA" id="ARBA00023224"/>
    </source>
</evidence>
<dbReference type="PROSITE" id="PS50111">
    <property type="entry name" value="CHEMOTAXIS_TRANSDUC_2"/>
    <property type="match status" value="1"/>
</dbReference>
<dbReference type="OrthoDB" id="1790929at2"/>
<feature type="domain" description="Methyl-accepting transducer" evidence="6">
    <location>
        <begin position="285"/>
        <end position="521"/>
    </location>
</feature>
<dbReference type="Gene3D" id="1.10.287.950">
    <property type="entry name" value="Methyl-accepting chemotaxis protein"/>
    <property type="match status" value="1"/>
</dbReference>
<gene>
    <name evidence="8" type="ORF">SAMN04487861_13320</name>
</gene>
<keyword evidence="5" id="KW-1133">Transmembrane helix</keyword>
<reference evidence="8 9" key="1">
    <citation type="submission" date="2016-10" db="EMBL/GenBank/DDBJ databases">
        <authorList>
            <person name="de Groot N.N."/>
        </authorList>
    </citation>
    <scope>NUCLEOTIDE SEQUENCE [LARGE SCALE GENOMIC DNA]</scope>
    <source>
        <strain evidence="8 9">Z108</strain>
    </source>
</reference>
<dbReference type="SMART" id="SM00304">
    <property type="entry name" value="HAMP"/>
    <property type="match status" value="1"/>
</dbReference>
<evidence type="ECO:0000256" key="5">
    <source>
        <dbReference type="SAM" id="Phobius"/>
    </source>
</evidence>
<dbReference type="PANTHER" id="PTHR32089">
    <property type="entry name" value="METHYL-ACCEPTING CHEMOTAXIS PROTEIN MCPB"/>
    <property type="match status" value="1"/>
</dbReference>
<dbReference type="GO" id="GO:0016020">
    <property type="term" value="C:membrane"/>
    <property type="evidence" value="ECO:0007669"/>
    <property type="project" value="InterPro"/>
</dbReference>
<dbReference type="InterPro" id="IPR024478">
    <property type="entry name" value="HlyB_4HB_MCP"/>
</dbReference>
<accession>A0A1I3HRS6</accession>
<name>A0A1I3HRS6_SELRU</name>
<dbReference type="Pfam" id="PF00672">
    <property type="entry name" value="HAMP"/>
    <property type="match status" value="1"/>
</dbReference>
<organism evidence="8 9">
    <name type="scientific">Selenomonas ruminantium</name>
    <dbReference type="NCBI Taxonomy" id="971"/>
    <lineage>
        <taxon>Bacteria</taxon>
        <taxon>Bacillati</taxon>
        <taxon>Bacillota</taxon>
        <taxon>Negativicutes</taxon>
        <taxon>Selenomonadales</taxon>
        <taxon>Selenomonadaceae</taxon>
        <taxon>Selenomonas</taxon>
    </lineage>
</organism>
<keyword evidence="5" id="KW-0472">Membrane</keyword>
<dbReference type="GO" id="GO:0004888">
    <property type="term" value="F:transmembrane signaling receptor activity"/>
    <property type="evidence" value="ECO:0007669"/>
    <property type="project" value="InterPro"/>
</dbReference>
<keyword evidence="5" id="KW-0812">Transmembrane</keyword>
<feature type="region of interest" description="Disordered" evidence="4">
    <location>
        <begin position="529"/>
        <end position="555"/>
    </location>
</feature>
<feature type="compositionally biased region" description="Low complexity" evidence="4">
    <location>
        <begin position="533"/>
        <end position="552"/>
    </location>
</feature>
<dbReference type="InterPro" id="IPR004090">
    <property type="entry name" value="Chemotax_Me-accpt_rcpt"/>
</dbReference>
<dbReference type="Proteomes" id="UP000183639">
    <property type="component" value="Unassembled WGS sequence"/>
</dbReference>
<feature type="transmembrane region" description="Helical" evidence="5">
    <location>
        <begin position="189"/>
        <end position="210"/>
    </location>
</feature>
<dbReference type="Pfam" id="PF12729">
    <property type="entry name" value="4HB_MCP_1"/>
    <property type="match status" value="1"/>
</dbReference>
<feature type="transmembrane region" description="Helical" evidence="5">
    <location>
        <begin position="13"/>
        <end position="32"/>
    </location>
</feature>
<dbReference type="PANTHER" id="PTHR32089:SF112">
    <property type="entry name" value="LYSOZYME-LIKE PROTEIN-RELATED"/>
    <property type="match status" value="1"/>
</dbReference>
<feature type="domain" description="HAMP" evidence="7">
    <location>
        <begin position="213"/>
        <end position="266"/>
    </location>
</feature>
<dbReference type="PRINTS" id="PR00260">
    <property type="entry name" value="CHEMTRNSDUCR"/>
</dbReference>
<dbReference type="AlphaFoldDB" id="A0A1I3HRS6"/>
<evidence type="ECO:0000259" key="7">
    <source>
        <dbReference type="PROSITE" id="PS50885"/>
    </source>
</evidence>
<evidence type="ECO:0000313" key="8">
    <source>
        <dbReference type="EMBL" id="SFI38435.1"/>
    </source>
</evidence>
<dbReference type="Pfam" id="PF00015">
    <property type="entry name" value="MCPsignal"/>
    <property type="match status" value="1"/>
</dbReference>
<proteinExistence type="inferred from homology"/>
<dbReference type="RefSeq" id="WP_075445679.1">
    <property type="nucleotide sequence ID" value="NZ_FOQK01000033.1"/>
</dbReference>
<dbReference type="EMBL" id="FOQK01000033">
    <property type="protein sequence ID" value="SFI38435.1"/>
    <property type="molecule type" value="Genomic_DNA"/>
</dbReference>
<evidence type="ECO:0000259" key="6">
    <source>
        <dbReference type="PROSITE" id="PS50111"/>
    </source>
</evidence>
<comment type="similarity">
    <text evidence="2">Belongs to the methyl-accepting chemotaxis (MCP) protein family.</text>
</comment>
<evidence type="ECO:0000256" key="3">
    <source>
        <dbReference type="PROSITE-ProRule" id="PRU00284"/>
    </source>
</evidence>
<evidence type="ECO:0000256" key="2">
    <source>
        <dbReference type="ARBA" id="ARBA00029447"/>
    </source>
</evidence>
<dbReference type="PROSITE" id="PS50885">
    <property type="entry name" value="HAMP"/>
    <property type="match status" value="1"/>
</dbReference>
<dbReference type="CDD" id="cd11386">
    <property type="entry name" value="MCP_signal"/>
    <property type="match status" value="1"/>
</dbReference>
<dbReference type="GO" id="GO:0007165">
    <property type="term" value="P:signal transduction"/>
    <property type="evidence" value="ECO:0007669"/>
    <property type="project" value="UniProtKB-KW"/>
</dbReference>
<protein>
    <submittedName>
        <fullName evidence="8">Methyl-accepting chemotaxis protein</fullName>
    </submittedName>
</protein>
<dbReference type="InterPro" id="IPR003660">
    <property type="entry name" value="HAMP_dom"/>
</dbReference>